<name>A0A4Q7LBR2_9BURK</name>
<evidence type="ECO:0000313" key="7">
    <source>
        <dbReference type="EMBL" id="RZS46861.1"/>
    </source>
</evidence>
<gene>
    <name evidence="7" type="ORF">EV685_3893</name>
</gene>
<evidence type="ECO:0000259" key="6">
    <source>
        <dbReference type="Pfam" id="PF01048"/>
    </source>
</evidence>
<comment type="caution">
    <text evidence="7">The sequence shown here is derived from an EMBL/GenBank/DDBJ whole genome shotgun (WGS) entry which is preliminary data.</text>
</comment>
<reference evidence="7 8" key="1">
    <citation type="submission" date="2019-02" db="EMBL/GenBank/DDBJ databases">
        <title>Genomic Encyclopedia of Type Strains, Phase IV (KMG-IV): sequencing the most valuable type-strain genomes for metagenomic binning, comparative biology and taxonomic classification.</title>
        <authorList>
            <person name="Goeker M."/>
        </authorList>
    </citation>
    <scope>NUCLEOTIDE SEQUENCE [LARGE SCALE GENOMIC DNA]</scope>
    <source>
        <strain evidence="7 8">DSM 10617</strain>
    </source>
</reference>
<evidence type="ECO:0000256" key="4">
    <source>
        <dbReference type="ARBA" id="ARBA00022801"/>
    </source>
</evidence>
<dbReference type="AlphaFoldDB" id="A0A4Q7LBR2"/>
<protein>
    <recommendedName>
        <fullName evidence="2">adenosylhomocysteine nucleosidase</fullName>
        <ecNumber evidence="2">3.2.2.9</ecNumber>
    </recommendedName>
</protein>
<dbReference type="OrthoDB" id="9792278at2"/>
<dbReference type="RefSeq" id="WP_130483706.1">
    <property type="nucleotide sequence ID" value="NZ_SGWV01000013.1"/>
</dbReference>
<keyword evidence="5" id="KW-0486">Methionine biosynthesis</keyword>
<dbReference type="EMBL" id="SGWV01000013">
    <property type="protein sequence ID" value="RZS46861.1"/>
    <property type="molecule type" value="Genomic_DNA"/>
</dbReference>
<proteinExistence type="predicted"/>
<dbReference type="NCBIfam" id="NF004079">
    <property type="entry name" value="PRK05584.1"/>
    <property type="match status" value="1"/>
</dbReference>
<evidence type="ECO:0000256" key="1">
    <source>
        <dbReference type="ARBA" id="ARBA00004945"/>
    </source>
</evidence>
<dbReference type="GO" id="GO:0005829">
    <property type="term" value="C:cytosol"/>
    <property type="evidence" value="ECO:0007669"/>
    <property type="project" value="TreeGrafter"/>
</dbReference>
<dbReference type="PANTHER" id="PTHR46832">
    <property type="entry name" value="5'-METHYLTHIOADENOSINE/S-ADENOSYLHOMOCYSTEINE NUCLEOSIDASE"/>
    <property type="match status" value="1"/>
</dbReference>
<evidence type="ECO:0000256" key="2">
    <source>
        <dbReference type="ARBA" id="ARBA00011974"/>
    </source>
</evidence>
<dbReference type="Proteomes" id="UP000293433">
    <property type="component" value="Unassembled WGS sequence"/>
</dbReference>
<dbReference type="NCBIfam" id="TIGR01704">
    <property type="entry name" value="MTA_SAH-Nsdase"/>
    <property type="match status" value="1"/>
</dbReference>
<evidence type="ECO:0000256" key="3">
    <source>
        <dbReference type="ARBA" id="ARBA00022605"/>
    </source>
</evidence>
<keyword evidence="3" id="KW-0028">Amino-acid biosynthesis</keyword>
<evidence type="ECO:0000313" key="8">
    <source>
        <dbReference type="Proteomes" id="UP000293433"/>
    </source>
</evidence>
<dbReference type="GO" id="GO:0009164">
    <property type="term" value="P:nucleoside catabolic process"/>
    <property type="evidence" value="ECO:0007669"/>
    <property type="project" value="InterPro"/>
</dbReference>
<keyword evidence="8" id="KW-1185">Reference proteome</keyword>
<dbReference type="Gene3D" id="3.40.50.1580">
    <property type="entry name" value="Nucleoside phosphorylase domain"/>
    <property type="match status" value="1"/>
</dbReference>
<dbReference type="Pfam" id="PF01048">
    <property type="entry name" value="PNP_UDP_1"/>
    <property type="match status" value="1"/>
</dbReference>
<dbReference type="InterPro" id="IPR035994">
    <property type="entry name" value="Nucleoside_phosphorylase_sf"/>
</dbReference>
<dbReference type="GO" id="GO:0008930">
    <property type="term" value="F:methylthioadenosine nucleosidase activity"/>
    <property type="evidence" value="ECO:0007669"/>
    <property type="project" value="InterPro"/>
</dbReference>
<feature type="domain" description="Nucleoside phosphorylase" evidence="6">
    <location>
        <begin position="4"/>
        <end position="236"/>
    </location>
</feature>
<dbReference type="PANTHER" id="PTHR46832:SF1">
    <property type="entry name" value="5'-METHYLTHIOADENOSINE_S-ADENOSYLHOMOCYSTEINE NUCLEOSIDASE"/>
    <property type="match status" value="1"/>
</dbReference>
<comment type="pathway">
    <text evidence="1">Amino-acid biosynthesis; L-methionine biosynthesis via salvage pathway; S-methyl-5-thio-alpha-D-ribose 1-phosphate from S-methyl-5'-thioadenosine (hydrolase route): step 1/2.</text>
</comment>
<dbReference type="GO" id="GO:0019509">
    <property type="term" value="P:L-methionine salvage from methylthioadenosine"/>
    <property type="evidence" value="ECO:0007669"/>
    <property type="project" value="UniProtKB-UniPathway"/>
</dbReference>
<dbReference type="UniPathway" id="UPA00904">
    <property type="reaction ID" value="UER00871"/>
</dbReference>
<sequence>MARPIGLIGAMQQELAALLARCETDRVVRLAGRDFHVGRLHGHPVVLVLCGIGKVAAATTATLLGTHFGADRLVFTGVAGGLGPGVRVGDVVLAESLLQHDMDASPLFPRHEIPLTGCSRFDTDGALNLSLAGAIRRVLDRPGHLGPDAAALGVTQPTLHRGLVISGDRFIGNAQASADLQRELPDALAVEMEGAALAQVAHDLSLPFAVLRTVSDRADDAAHVDFLRFIDVVAAQVSADVIGHWLRDEAPFPLT</sequence>
<dbReference type="CDD" id="cd09008">
    <property type="entry name" value="MTAN"/>
    <property type="match status" value="1"/>
</dbReference>
<dbReference type="SUPFAM" id="SSF53167">
    <property type="entry name" value="Purine and uridine phosphorylases"/>
    <property type="match status" value="1"/>
</dbReference>
<dbReference type="InterPro" id="IPR010049">
    <property type="entry name" value="MTA_SAH_Nsdase"/>
</dbReference>
<dbReference type="GO" id="GO:0008782">
    <property type="term" value="F:adenosylhomocysteine nucleosidase activity"/>
    <property type="evidence" value="ECO:0007669"/>
    <property type="project" value="UniProtKB-EC"/>
</dbReference>
<dbReference type="EC" id="3.2.2.9" evidence="2"/>
<organism evidence="7 8">
    <name type="scientific">Sphaerotilus mobilis</name>
    <dbReference type="NCBI Taxonomy" id="47994"/>
    <lineage>
        <taxon>Bacteria</taxon>
        <taxon>Pseudomonadati</taxon>
        <taxon>Pseudomonadota</taxon>
        <taxon>Betaproteobacteria</taxon>
        <taxon>Burkholderiales</taxon>
        <taxon>Sphaerotilaceae</taxon>
        <taxon>Sphaerotilus</taxon>
    </lineage>
</organism>
<keyword evidence="4" id="KW-0378">Hydrolase</keyword>
<evidence type="ECO:0000256" key="5">
    <source>
        <dbReference type="ARBA" id="ARBA00023167"/>
    </source>
</evidence>
<accession>A0A4Q7LBR2</accession>
<dbReference type="InterPro" id="IPR000845">
    <property type="entry name" value="Nucleoside_phosphorylase_d"/>
</dbReference>
<dbReference type="GO" id="GO:0019284">
    <property type="term" value="P:L-methionine salvage from S-adenosylmethionine"/>
    <property type="evidence" value="ECO:0007669"/>
    <property type="project" value="TreeGrafter"/>
</dbReference>